<feature type="transmembrane region" description="Helical" evidence="5">
    <location>
        <begin position="92"/>
        <end position="115"/>
    </location>
</feature>
<dbReference type="GO" id="GO:0016020">
    <property type="term" value="C:membrane"/>
    <property type="evidence" value="ECO:0007669"/>
    <property type="project" value="UniProtKB-SubCell"/>
</dbReference>
<dbReference type="Proteomes" id="UP000231358">
    <property type="component" value="Unassembled WGS sequence"/>
</dbReference>
<proteinExistence type="predicted"/>
<dbReference type="AlphaFoldDB" id="A0A2G7FST9"/>
<dbReference type="SUPFAM" id="SSF103473">
    <property type="entry name" value="MFS general substrate transporter"/>
    <property type="match status" value="1"/>
</dbReference>
<keyword evidence="4 5" id="KW-0472">Membrane</keyword>
<keyword evidence="7" id="KW-1185">Reference proteome</keyword>
<evidence type="ECO:0000256" key="5">
    <source>
        <dbReference type="SAM" id="Phobius"/>
    </source>
</evidence>
<keyword evidence="3 5" id="KW-1133">Transmembrane helix</keyword>
<sequence>MNASGQDEDKALAKTDSTDSKTLRRLILGAGTQSMQQFEGVNIMSYCLPTFPMNFVELSDSMARLLTAVNSVTYLICTCCAVRLIERMGRRGLMMLSTAGQFFAFLIITILLRYAEANAGTVEGHRFGSASIMFFFLFYVFFGLGKLEIPWLYPTELKSLQMRKKGAAVATATNWCVVFAIILSRANTYLEFVLANRTLEDIDTYYHSNPSLIVIKDPDAISVKRPLKYIEHVDHEMKKIGEIRTKKADDLTVEHVE</sequence>
<gene>
    <name evidence="6" type="ORF">AARAC_011089</name>
</gene>
<dbReference type="EMBL" id="NEXV01000430">
    <property type="protein sequence ID" value="PIG83680.1"/>
    <property type="molecule type" value="Genomic_DNA"/>
</dbReference>
<comment type="caution">
    <text evidence="6">The sequence shown here is derived from an EMBL/GenBank/DDBJ whole genome shotgun (WGS) entry which is preliminary data.</text>
</comment>
<evidence type="ECO:0008006" key="8">
    <source>
        <dbReference type="Google" id="ProtNLM"/>
    </source>
</evidence>
<dbReference type="InterPro" id="IPR050360">
    <property type="entry name" value="MFS_Sugar_Transporters"/>
</dbReference>
<evidence type="ECO:0000256" key="1">
    <source>
        <dbReference type="ARBA" id="ARBA00004141"/>
    </source>
</evidence>
<name>A0A2G7FST9_9EURO</name>
<dbReference type="GO" id="GO:0005351">
    <property type="term" value="F:carbohydrate:proton symporter activity"/>
    <property type="evidence" value="ECO:0007669"/>
    <property type="project" value="TreeGrafter"/>
</dbReference>
<dbReference type="PANTHER" id="PTHR48022:SF26">
    <property type="entry name" value="MAJOR FACILITATOR SUPERFAMILY (MFS) PROFILE DOMAIN-CONTAINING PROTEIN-RELATED"/>
    <property type="match status" value="1"/>
</dbReference>
<evidence type="ECO:0000256" key="2">
    <source>
        <dbReference type="ARBA" id="ARBA00022692"/>
    </source>
</evidence>
<protein>
    <recommendedName>
        <fullName evidence="8">Major facilitator superfamily (MFS) profile domain-containing protein</fullName>
    </recommendedName>
</protein>
<dbReference type="Pfam" id="PF00083">
    <property type="entry name" value="Sugar_tr"/>
    <property type="match status" value="1"/>
</dbReference>
<evidence type="ECO:0000256" key="4">
    <source>
        <dbReference type="ARBA" id="ARBA00023136"/>
    </source>
</evidence>
<evidence type="ECO:0000313" key="6">
    <source>
        <dbReference type="EMBL" id="PIG83680.1"/>
    </source>
</evidence>
<evidence type="ECO:0000313" key="7">
    <source>
        <dbReference type="Proteomes" id="UP000231358"/>
    </source>
</evidence>
<dbReference type="InterPro" id="IPR005828">
    <property type="entry name" value="MFS_sugar_transport-like"/>
</dbReference>
<dbReference type="Gene3D" id="1.20.1250.20">
    <property type="entry name" value="MFS general substrate transporter like domains"/>
    <property type="match status" value="1"/>
</dbReference>
<feature type="transmembrane region" description="Helical" evidence="5">
    <location>
        <begin position="62"/>
        <end position="85"/>
    </location>
</feature>
<dbReference type="PANTHER" id="PTHR48022">
    <property type="entry name" value="PLASTIDIC GLUCOSE TRANSPORTER 4"/>
    <property type="match status" value="1"/>
</dbReference>
<evidence type="ECO:0000256" key="3">
    <source>
        <dbReference type="ARBA" id="ARBA00022989"/>
    </source>
</evidence>
<keyword evidence="2 5" id="KW-0812">Transmembrane</keyword>
<feature type="transmembrane region" description="Helical" evidence="5">
    <location>
        <begin position="127"/>
        <end position="145"/>
    </location>
</feature>
<comment type="subcellular location">
    <subcellularLocation>
        <location evidence="1">Membrane</location>
        <topology evidence="1">Multi-pass membrane protein</topology>
    </subcellularLocation>
</comment>
<dbReference type="InterPro" id="IPR036259">
    <property type="entry name" value="MFS_trans_sf"/>
</dbReference>
<organism evidence="6 7">
    <name type="scientific">Aspergillus arachidicola</name>
    <dbReference type="NCBI Taxonomy" id="656916"/>
    <lineage>
        <taxon>Eukaryota</taxon>
        <taxon>Fungi</taxon>
        <taxon>Dikarya</taxon>
        <taxon>Ascomycota</taxon>
        <taxon>Pezizomycotina</taxon>
        <taxon>Eurotiomycetes</taxon>
        <taxon>Eurotiomycetidae</taxon>
        <taxon>Eurotiales</taxon>
        <taxon>Aspergillaceae</taxon>
        <taxon>Aspergillus</taxon>
        <taxon>Aspergillus subgen. Circumdati</taxon>
    </lineage>
</organism>
<accession>A0A2G7FST9</accession>
<feature type="transmembrane region" description="Helical" evidence="5">
    <location>
        <begin position="166"/>
        <end position="184"/>
    </location>
</feature>
<reference evidence="6 7" key="1">
    <citation type="submission" date="2017-05" db="EMBL/GenBank/DDBJ databases">
        <title>Genome sequence for an aflatoxigenic pathogen of Argentinian peanut, Aspergillus arachidicola.</title>
        <authorList>
            <person name="Moore G."/>
            <person name="Beltz S.B."/>
            <person name="Mack B.M."/>
        </authorList>
    </citation>
    <scope>NUCLEOTIDE SEQUENCE [LARGE SCALE GENOMIC DNA]</scope>
    <source>
        <strain evidence="6 7">CBS 117610</strain>
    </source>
</reference>